<dbReference type="InterPro" id="IPR037401">
    <property type="entry name" value="SnoaL-like"/>
</dbReference>
<dbReference type="InterPro" id="IPR039256">
    <property type="entry name" value="Ketosteroid_isomerase"/>
</dbReference>
<dbReference type="AlphaFoldDB" id="A0A5E6URB9"/>
<organism evidence="4 5">
    <name type="scientific">Pseudomonas fluorescens</name>
    <dbReference type="NCBI Taxonomy" id="294"/>
    <lineage>
        <taxon>Bacteria</taxon>
        <taxon>Pseudomonadati</taxon>
        <taxon>Pseudomonadota</taxon>
        <taxon>Gammaproteobacteria</taxon>
        <taxon>Pseudomonadales</taxon>
        <taxon>Pseudomonadaceae</taxon>
        <taxon>Pseudomonas</taxon>
    </lineage>
</organism>
<feature type="binding site" evidence="2">
    <location>
        <position position="101"/>
    </location>
    <ligand>
        <name>substrate</name>
    </ligand>
</feature>
<dbReference type="Gene3D" id="3.10.450.50">
    <property type="match status" value="1"/>
</dbReference>
<dbReference type="GO" id="GO:0004769">
    <property type="term" value="F:steroid Delta-isomerase activity"/>
    <property type="evidence" value="ECO:0007669"/>
    <property type="project" value="UniProtKB-EC"/>
</dbReference>
<dbReference type="Proteomes" id="UP000344274">
    <property type="component" value="Unassembled WGS sequence"/>
</dbReference>
<proteinExistence type="predicted"/>
<reference evidence="4 5" key="1">
    <citation type="submission" date="2019-09" db="EMBL/GenBank/DDBJ databases">
        <authorList>
            <person name="Chandra G."/>
            <person name="Truman W A."/>
        </authorList>
    </citation>
    <scope>NUCLEOTIDE SEQUENCE [LARGE SCALE GENOMIC DNA]</scope>
    <source>
        <strain evidence="4">PS673</strain>
    </source>
</reference>
<feature type="active site" description="Proton acceptor" evidence="1">
    <location>
        <position position="38"/>
    </location>
</feature>
<evidence type="ECO:0000313" key="5">
    <source>
        <dbReference type="Proteomes" id="UP000344274"/>
    </source>
</evidence>
<dbReference type="RefSeq" id="WP_154947341.1">
    <property type="nucleotide sequence ID" value="NZ_CABVHB010000029.1"/>
</dbReference>
<evidence type="ECO:0000313" key="4">
    <source>
        <dbReference type="EMBL" id="VVN07441.1"/>
    </source>
</evidence>
<evidence type="ECO:0000259" key="3">
    <source>
        <dbReference type="Pfam" id="PF12680"/>
    </source>
</evidence>
<dbReference type="CDD" id="cd00781">
    <property type="entry name" value="ketosteroid_isomerase"/>
    <property type="match status" value="1"/>
</dbReference>
<evidence type="ECO:0000256" key="1">
    <source>
        <dbReference type="PIRSR" id="PIRSR639256-1"/>
    </source>
</evidence>
<name>A0A5E6URB9_PSEFL</name>
<feature type="active site" description="Proton donor" evidence="1">
    <location>
        <position position="14"/>
    </location>
</feature>
<dbReference type="InterPro" id="IPR032710">
    <property type="entry name" value="NTF2-like_dom_sf"/>
</dbReference>
<sequence>MISAQHIQTTMARYVELVDAGDIDGILALYAKDATVEDPVGQAPLQGIDAIARFYREGLGAMKVSATRTGPVRATLNGCGAMPFRVDMDWGGQPCSLHVIDVMEFDTDGKVRSMKAYWSEVNVIARGAA</sequence>
<gene>
    <name evidence="4" type="primary">ksi</name>
    <name evidence="4" type="ORF">PS673_03622</name>
</gene>
<evidence type="ECO:0000256" key="2">
    <source>
        <dbReference type="PIRSR" id="PIRSR639256-2"/>
    </source>
</evidence>
<dbReference type="EMBL" id="CABVHB010000029">
    <property type="protein sequence ID" value="VVN07441.1"/>
    <property type="molecule type" value="Genomic_DNA"/>
</dbReference>
<accession>A0A5E6URB9</accession>
<keyword evidence="4" id="KW-0413">Isomerase</keyword>
<dbReference type="SUPFAM" id="SSF54427">
    <property type="entry name" value="NTF2-like"/>
    <property type="match status" value="1"/>
</dbReference>
<feature type="domain" description="SnoaL-like" evidence="3">
    <location>
        <begin position="12"/>
        <end position="113"/>
    </location>
</feature>
<protein>
    <submittedName>
        <fullName evidence="4">Steroid Delta-isomerase</fullName>
        <ecNumber evidence="4">5.3.3.1</ecNumber>
    </submittedName>
</protein>
<dbReference type="EC" id="5.3.3.1" evidence="4"/>
<dbReference type="Pfam" id="PF12680">
    <property type="entry name" value="SnoaL_2"/>
    <property type="match status" value="1"/>
</dbReference>